<comment type="caution">
    <text evidence="3">The sequence shown here is derived from an EMBL/GenBank/DDBJ whole genome shotgun (WGS) entry which is preliminary data.</text>
</comment>
<dbReference type="PANTHER" id="PTHR24148">
    <property type="entry name" value="ANKYRIN REPEAT DOMAIN-CONTAINING PROTEIN 39 HOMOLOG-RELATED"/>
    <property type="match status" value="1"/>
</dbReference>
<evidence type="ECO:0000256" key="1">
    <source>
        <dbReference type="SAM" id="MobiDB-lite"/>
    </source>
</evidence>
<dbReference type="InterPro" id="IPR010730">
    <property type="entry name" value="HET"/>
</dbReference>
<name>A0AAJ0F3Q9_9PEZI</name>
<keyword evidence="4" id="KW-1185">Reference proteome</keyword>
<feature type="region of interest" description="Disordered" evidence="1">
    <location>
        <begin position="188"/>
        <end position="207"/>
    </location>
</feature>
<dbReference type="Pfam" id="PF06985">
    <property type="entry name" value="HET"/>
    <property type="match status" value="1"/>
</dbReference>
<dbReference type="InterPro" id="IPR052895">
    <property type="entry name" value="HetReg/Transcr_Mod"/>
</dbReference>
<organism evidence="3 4">
    <name type="scientific">Echria macrotheca</name>
    <dbReference type="NCBI Taxonomy" id="438768"/>
    <lineage>
        <taxon>Eukaryota</taxon>
        <taxon>Fungi</taxon>
        <taxon>Dikarya</taxon>
        <taxon>Ascomycota</taxon>
        <taxon>Pezizomycotina</taxon>
        <taxon>Sordariomycetes</taxon>
        <taxon>Sordariomycetidae</taxon>
        <taxon>Sordariales</taxon>
        <taxon>Schizotheciaceae</taxon>
        <taxon>Echria</taxon>
    </lineage>
</organism>
<accession>A0AAJ0F3Q9</accession>
<evidence type="ECO:0000313" key="4">
    <source>
        <dbReference type="Proteomes" id="UP001239445"/>
    </source>
</evidence>
<proteinExistence type="predicted"/>
<reference evidence="3" key="1">
    <citation type="submission" date="2023-06" db="EMBL/GenBank/DDBJ databases">
        <title>Genome-scale phylogeny and comparative genomics of the fungal order Sordariales.</title>
        <authorList>
            <consortium name="Lawrence Berkeley National Laboratory"/>
            <person name="Hensen N."/>
            <person name="Bonometti L."/>
            <person name="Westerberg I."/>
            <person name="Brannstrom I.O."/>
            <person name="Guillou S."/>
            <person name="Cros-Aarteil S."/>
            <person name="Calhoun S."/>
            <person name="Haridas S."/>
            <person name="Kuo A."/>
            <person name="Mondo S."/>
            <person name="Pangilinan J."/>
            <person name="Riley R."/>
            <person name="Labutti K."/>
            <person name="Andreopoulos B."/>
            <person name="Lipzen A."/>
            <person name="Chen C."/>
            <person name="Yanf M."/>
            <person name="Daum C."/>
            <person name="Ng V."/>
            <person name="Clum A."/>
            <person name="Steindorff A."/>
            <person name="Ohm R."/>
            <person name="Martin F."/>
            <person name="Silar P."/>
            <person name="Natvig D."/>
            <person name="Lalanne C."/>
            <person name="Gautier V."/>
            <person name="Ament-Velasquez S.L."/>
            <person name="Kruys A."/>
            <person name="Hutchinson M.I."/>
            <person name="Powell A.J."/>
            <person name="Barry K."/>
            <person name="Miller A.N."/>
            <person name="Grigoriev I.V."/>
            <person name="Debuchy R."/>
            <person name="Gladieux P."/>
            <person name="Thoren M.H."/>
            <person name="Johannesson H."/>
        </authorList>
    </citation>
    <scope>NUCLEOTIDE SEQUENCE</scope>
    <source>
        <strain evidence="3">PSN4</strain>
    </source>
</reference>
<sequence length="686" mass="78071">MTTYEYEPLSDTKRQIRILSLFPRSRGAQLQGHLRIVDFDAQNDDSQPYEALSYVWGHDPVFSHVLHIDSASLKLTAHLANILQHIRLPDEERHLWIDAVCINQGDHTEQGSQVEMMGDIYRRCVRDLAWIGDPSSESVEVEEVVAEKVMEEESYKKLENGYRTFEAWLREFRGWSGRFERRIRDLTGVDSNTTGNNEEEDEEELDREHGYAYQHYRDSDYDDMQPRSTTEDGLAFIKELRRHGVTLGGFGGHGVPPGVSAKLEAVFCTRLWSRIWIVQELSCAKEVLLLTENQSLSWKEIRKFLARAQRTDIHHFPWGRGIVESGLAKIFFRAAEIDKQRDVECGSKGDDSTLLDVLARFCDRESTDSRDRVYGLLGLVPQKYRHVSVDYRISEAKLFVDVTAEIIRQTQNLDILCQSPWERRGVPQCSRLGGRTQDLPSWAVDFAAPELLWDVGSGYRSREIMFAGDKTRRIFSAGGDLTRDSWSFQDDMKVLKLHGVLVGRIGTYQTQPPADMGEVGRGSWGRDLTDGKYAATGEPKLQALLRTLVTDCSAYPMQRLRGDEIQLYVSAFREVLETGKNWFDAGLDLCEYGAIENMWGRIINNWAFFTGGEGLFILARKHVGEGDYISVIEGAKVPLILERVGHDGEGEYFEIVSPAYVHGFMDGEAFAPGLLGQFLKRELLIV</sequence>
<protein>
    <submittedName>
        <fullName evidence="3">Heterokaryon incompatibility protein-domain-containing protein</fullName>
    </submittedName>
</protein>
<dbReference type="AlphaFoldDB" id="A0AAJ0F3Q9"/>
<dbReference type="PANTHER" id="PTHR24148:SF73">
    <property type="entry name" value="HET DOMAIN PROTEIN (AFU_ORTHOLOGUE AFUA_8G01020)"/>
    <property type="match status" value="1"/>
</dbReference>
<evidence type="ECO:0000259" key="2">
    <source>
        <dbReference type="Pfam" id="PF06985"/>
    </source>
</evidence>
<evidence type="ECO:0000313" key="3">
    <source>
        <dbReference type="EMBL" id="KAK1749638.1"/>
    </source>
</evidence>
<dbReference type="EMBL" id="MU839854">
    <property type="protein sequence ID" value="KAK1749638.1"/>
    <property type="molecule type" value="Genomic_DNA"/>
</dbReference>
<feature type="domain" description="Heterokaryon incompatibility" evidence="2">
    <location>
        <begin position="49"/>
        <end position="254"/>
    </location>
</feature>
<gene>
    <name evidence="3" type="ORF">QBC47DRAFT_395556</name>
</gene>
<dbReference type="Proteomes" id="UP001239445">
    <property type="component" value="Unassembled WGS sequence"/>
</dbReference>